<dbReference type="OrthoDB" id="5420368at2759"/>
<protein>
    <submittedName>
        <fullName evidence="2">Uncharacterized protein</fullName>
    </submittedName>
</protein>
<evidence type="ECO:0000313" key="3">
    <source>
        <dbReference type="Proteomes" id="UP000654913"/>
    </source>
</evidence>
<reference evidence="2" key="2">
    <citation type="submission" date="2021-02" db="EMBL/GenBank/DDBJ databases">
        <title>Aspergillus puulaauensis MK2 genome sequence.</title>
        <authorList>
            <person name="Futagami T."/>
            <person name="Mori K."/>
            <person name="Kadooka C."/>
            <person name="Tanaka T."/>
        </authorList>
    </citation>
    <scope>NUCLEOTIDE SEQUENCE</scope>
    <source>
        <strain evidence="2">MK2</strain>
    </source>
</reference>
<dbReference type="GeneID" id="64968944"/>
<dbReference type="KEGG" id="apuu:APUU_11767A"/>
<reference evidence="2" key="1">
    <citation type="submission" date="2021-01" db="EMBL/GenBank/DDBJ databases">
        <authorList>
            <consortium name="Aspergillus puulaauensis MK2 genome sequencing consortium"/>
            <person name="Kazuki M."/>
            <person name="Futagami T."/>
        </authorList>
    </citation>
    <scope>NUCLEOTIDE SEQUENCE</scope>
    <source>
        <strain evidence="2">MK2</strain>
    </source>
</reference>
<name>A0A7R8AGS4_9EURO</name>
<evidence type="ECO:0000256" key="1">
    <source>
        <dbReference type="SAM" id="MobiDB-lite"/>
    </source>
</evidence>
<sequence length="252" mass="27134">MPMKWTPEKDQLLLLKILETHELKVNTNKVAEAWPEGDKPTARAITERLVRMRQMVKSTNSDKKTEGHFSIGSGASSTASTSRKPRTASSTVSSVGSTKRKRTDTGKSASASPLKAEINSDGDIDAEYELDADFVLGPNFVVTDTPRKKLFDVPLFSAPATPGTDQVQNQTLPLAGSSLGLVKGGEVVGDGSPVKRQPATRPRRATVKPGMVNYADPLVDGDALFCVREDYLESSASDYAPEDAGFEDDDFA</sequence>
<dbReference type="EMBL" id="AP024443">
    <property type="protein sequence ID" value="BCS18939.1"/>
    <property type="molecule type" value="Genomic_DNA"/>
</dbReference>
<dbReference type="Proteomes" id="UP000654913">
    <property type="component" value="Chromosome 1"/>
</dbReference>
<feature type="compositionally biased region" description="Low complexity" evidence="1">
    <location>
        <begin position="72"/>
        <end position="82"/>
    </location>
</feature>
<keyword evidence="3" id="KW-1185">Reference proteome</keyword>
<dbReference type="RefSeq" id="XP_041551133.1">
    <property type="nucleotide sequence ID" value="XM_041697893.1"/>
</dbReference>
<proteinExistence type="predicted"/>
<evidence type="ECO:0000313" key="2">
    <source>
        <dbReference type="EMBL" id="BCS18939.1"/>
    </source>
</evidence>
<feature type="region of interest" description="Disordered" evidence="1">
    <location>
        <begin position="57"/>
        <end position="114"/>
    </location>
</feature>
<accession>A0A7R8AGS4</accession>
<gene>
    <name evidence="2" type="ORF">APUU_11767A</name>
</gene>
<organism evidence="2 3">
    <name type="scientific">Aspergillus puulaauensis</name>
    <dbReference type="NCBI Taxonomy" id="1220207"/>
    <lineage>
        <taxon>Eukaryota</taxon>
        <taxon>Fungi</taxon>
        <taxon>Dikarya</taxon>
        <taxon>Ascomycota</taxon>
        <taxon>Pezizomycotina</taxon>
        <taxon>Eurotiomycetes</taxon>
        <taxon>Eurotiomycetidae</taxon>
        <taxon>Eurotiales</taxon>
        <taxon>Aspergillaceae</taxon>
        <taxon>Aspergillus</taxon>
    </lineage>
</organism>
<dbReference type="AlphaFoldDB" id="A0A7R8AGS4"/>